<evidence type="ECO:0000313" key="2">
    <source>
        <dbReference type="Proteomes" id="UP001225646"/>
    </source>
</evidence>
<evidence type="ECO:0008006" key="3">
    <source>
        <dbReference type="Google" id="ProtNLM"/>
    </source>
</evidence>
<organism evidence="1 2">
    <name type="scientific">Aeribacillus alveayuensis</name>
    <dbReference type="NCBI Taxonomy" id="279215"/>
    <lineage>
        <taxon>Bacteria</taxon>
        <taxon>Bacillati</taxon>
        <taxon>Bacillota</taxon>
        <taxon>Bacilli</taxon>
        <taxon>Bacillales</taxon>
        <taxon>Bacillaceae</taxon>
        <taxon>Aeribacillus</taxon>
    </lineage>
</organism>
<gene>
    <name evidence="1" type="ORF">J2S06_001589</name>
</gene>
<dbReference type="EMBL" id="JAUSTR010000004">
    <property type="protein sequence ID" value="MDQ0162512.1"/>
    <property type="molecule type" value="Genomic_DNA"/>
</dbReference>
<protein>
    <recommendedName>
        <fullName evidence="3">AraC family transcriptional regulator</fullName>
    </recommendedName>
</protein>
<reference evidence="1 2" key="1">
    <citation type="submission" date="2023-07" db="EMBL/GenBank/DDBJ databases">
        <title>Genomic Encyclopedia of Type Strains, Phase IV (KMG-IV): sequencing the most valuable type-strain genomes for metagenomic binning, comparative biology and taxonomic classification.</title>
        <authorList>
            <person name="Goeker M."/>
        </authorList>
    </citation>
    <scope>NUCLEOTIDE SEQUENCE [LARGE SCALE GENOMIC DNA]</scope>
    <source>
        <strain evidence="1 2">DSM 19092</strain>
    </source>
</reference>
<sequence>MHDKSIPYEPRSLRTHQKGFESIIYFIMGKGEQLHDT</sequence>
<comment type="caution">
    <text evidence="1">The sequence shown here is derived from an EMBL/GenBank/DDBJ whole genome shotgun (WGS) entry which is preliminary data.</text>
</comment>
<name>A0ABT9VNV0_9BACI</name>
<keyword evidence="2" id="KW-1185">Reference proteome</keyword>
<dbReference type="Proteomes" id="UP001225646">
    <property type="component" value="Unassembled WGS sequence"/>
</dbReference>
<accession>A0ABT9VNV0</accession>
<proteinExistence type="predicted"/>
<evidence type="ECO:0000313" key="1">
    <source>
        <dbReference type="EMBL" id="MDQ0162512.1"/>
    </source>
</evidence>